<keyword evidence="6" id="KW-0560">Oxidoreductase</keyword>
<keyword evidence="13" id="KW-1185">Reference proteome</keyword>
<evidence type="ECO:0000256" key="1">
    <source>
        <dbReference type="ARBA" id="ARBA00001966"/>
    </source>
</evidence>
<dbReference type="Gene3D" id="3.80.30.10">
    <property type="entry name" value="pyruvate-formate lyase- activating enzyme"/>
    <property type="match status" value="1"/>
</dbReference>
<feature type="domain" description="Radical SAM core" evidence="11">
    <location>
        <begin position="15"/>
        <end position="295"/>
    </location>
</feature>
<evidence type="ECO:0000256" key="7">
    <source>
        <dbReference type="ARBA" id="ARBA00023004"/>
    </source>
</evidence>
<keyword evidence="7" id="KW-0408">Iron</keyword>
<sequence length="300" mass="33498">MTTAIISNIQKYSIHDGPGIRSTVFLKGCPLRCAWCHNPENLSFQPEILYYQDKCIGCNSCLEACPSQALSASDQGINIDKEACTQCGTCSELCPTLALEKLGQEMTVAEVLAEVSKDEIFYQQSKGGVTLSGGEPLSQLEFAVEFLKRCQERGYHTTVDTSGFVPEAAFDAVLPYVDLFLYDLKLLDDDAHQRHVQAPAAPVLSNLRHLVEKGAQVWIRVPVIPTINDAPEQIRSICALMQELKLKEIYLLPYHKMAEAKYQRMHLPYTISHIEEPTSEQMQELMEILRNLGLNVHLGG</sequence>
<proteinExistence type="inferred from homology"/>
<organism evidence="12 13">
    <name type="scientific">Dehalobacterium formicoaceticum</name>
    <dbReference type="NCBI Taxonomy" id="51515"/>
    <lineage>
        <taxon>Bacteria</taxon>
        <taxon>Bacillati</taxon>
        <taxon>Bacillota</taxon>
        <taxon>Clostridia</taxon>
        <taxon>Eubacteriales</taxon>
        <taxon>Peptococcaceae</taxon>
        <taxon>Dehalobacterium</taxon>
    </lineage>
</organism>
<dbReference type="Pfam" id="PF00037">
    <property type="entry name" value="Fer4"/>
    <property type="match status" value="2"/>
</dbReference>
<evidence type="ECO:0000259" key="11">
    <source>
        <dbReference type="PROSITE" id="PS51918"/>
    </source>
</evidence>
<dbReference type="PROSITE" id="PS00198">
    <property type="entry name" value="4FE4S_FER_1"/>
    <property type="match status" value="2"/>
</dbReference>
<dbReference type="SFLD" id="SFLDS00029">
    <property type="entry name" value="Radical_SAM"/>
    <property type="match status" value="1"/>
</dbReference>
<accession>A0ABT1Y983</accession>
<dbReference type="EMBL" id="JANPWE010000009">
    <property type="protein sequence ID" value="MCR6546670.1"/>
    <property type="molecule type" value="Genomic_DNA"/>
</dbReference>
<evidence type="ECO:0000313" key="13">
    <source>
        <dbReference type="Proteomes" id="UP001524944"/>
    </source>
</evidence>
<dbReference type="RefSeq" id="WP_257913954.1">
    <property type="nucleotide sequence ID" value="NZ_JANPWE010000009.1"/>
</dbReference>
<feature type="domain" description="4Fe-4S ferredoxin-type" evidence="10">
    <location>
        <begin position="77"/>
        <end position="105"/>
    </location>
</feature>
<evidence type="ECO:0000256" key="3">
    <source>
        <dbReference type="ARBA" id="ARBA00022485"/>
    </source>
</evidence>
<gene>
    <name evidence="12" type="ORF">NVS47_14300</name>
</gene>
<dbReference type="InterPro" id="IPR007197">
    <property type="entry name" value="rSAM"/>
</dbReference>
<evidence type="ECO:0000256" key="8">
    <source>
        <dbReference type="ARBA" id="ARBA00023014"/>
    </source>
</evidence>
<protein>
    <submittedName>
        <fullName evidence="12">Glycyl-radical enzyme activating protein</fullName>
    </submittedName>
</protein>
<comment type="catalytic activity">
    <reaction evidence="9">
        <text>glycyl-[protein] + reduced [flavodoxin] + S-adenosyl-L-methionine = glycin-2-yl radical-[protein] + semiquinone [flavodoxin] + 5'-deoxyadenosine + L-methionine + H(+)</text>
        <dbReference type="Rhea" id="RHEA:61976"/>
        <dbReference type="Rhea" id="RHEA-COMP:10622"/>
        <dbReference type="Rhea" id="RHEA-COMP:14480"/>
        <dbReference type="Rhea" id="RHEA-COMP:15993"/>
        <dbReference type="Rhea" id="RHEA-COMP:15994"/>
        <dbReference type="ChEBI" id="CHEBI:15378"/>
        <dbReference type="ChEBI" id="CHEBI:17319"/>
        <dbReference type="ChEBI" id="CHEBI:29947"/>
        <dbReference type="ChEBI" id="CHEBI:32722"/>
        <dbReference type="ChEBI" id="CHEBI:57618"/>
        <dbReference type="ChEBI" id="CHEBI:57844"/>
        <dbReference type="ChEBI" id="CHEBI:59789"/>
        <dbReference type="ChEBI" id="CHEBI:140311"/>
    </reaction>
</comment>
<keyword evidence="5" id="KW-0479">Metal-binding</keyword>
<dbReference type="InterPro" id="IPR058240">
    <property type="entry name" value="rSAM_sf"/>
</dbReference>
<dbReference type="SFLD" id="SFLDG01118">
    <property type="entry name" value="activating_enzymes__group_2"/>
    <property type="match status" value="1"/>
</dbReference>
<dbReference type="InterPro" id="IPR034457">
    <property type="entry name" value="Organic_radical-activating"/>
</dbReference>
<keyword evidence="4" id="KW-0949">S-adenosyl-L-methionine</keyword>
<dbReference type="PANTHER" id="PTHR30352">
    <property type="entry name" value="PYRUVATE FORMATE-LYASE-ACTIVATING ENZYME"/>
    <property type="match status" value="1"/>
</dbReference>
<dbReference type="InterPro" id="IPR012839">
    <property type="entry name" value="Organic_radical_activase"/>
</dbReference>
<keyword evidence="3" id="KW-0004">4Fe-4S</keyword>
<evidence type="ECO:0000256" key="6">
    <source>
        <dbReference type="ARBA" id="ARBA00023002"/>
    </source>
</evidence>
<comment type="caution">
    <text evidence="12">The sequence shown here is derived from an EMBL/GenBank/DDBJ whole genome shotgun (WGS) entry which is preliminary data.</text>
</comment>
<dbReference type="SFLD" id="SFLDG01066">
    <property type="entry name" value="organic_radical-activating_enz"/>
    <property type="match status" value="1"/>
</dbReference>
<dbReference type="Gene3D" id="3.30.70.20">
    <property type="match status" value="1"/>
</dbReference>
<evidence type="ECO:0000313" key="12">
    <source>
        <dbReference type="EMBL" id="MCR6546670.1"/>
    </source>
</evidence>
<dbReference type="InterPro" id="IPR040074">
    <property type="entry name" value="BssD/PflA/YjjW"/>
</dbReference>
<dbReference type="PROSITE" id="PS01087">
    <property type="entry name" value="RADICAL_ACTIVATING"/>
    <property type="match status" value="1"/>
</dbReference>
<feature type="domain" description="4Fe-4S ferredoxin-type" evidence="10">
    <location>
        <begin position="46"/>
        <end position="75"/>
    </location>
</feature>
<comment type="similarity">
    <text evidence="2">Belongs to the organic radical-activating enzymes family.</text>
</comment>
<comment type="cofactor">
    <cofactor evidence="1">
        <name>[4Fe-4S] cluster</name>
        <dbReference type="ChEBI" id="CHEBI:49883"/>
    </cofactor>
</comment>
<dbReference type="PROSITE" id="PS51379">
    <property type="entry name" value="4FE4S_FER_2"/>
    <property type="match status" value="2"/>
</dbReference>
<evidence type="ECO:0000256" key="2">
    <source>
        <dbReference type="ARBA" id="ARBA00009777"/>
    </source>
</evidence>
<reference evidence="12 13" key="1">
    <citation type="submission" date="2022-08" db="EMBL/GenBank/DDBJ databases">
        <title>Proteogenomics of the novel Dehalobacterium formicoaceticum strain EZ94 highlights a key role of methyltransferases during anaerobic dichloromethane degradation.</title>
        <authorList>
            <person name="Wasmund K."/>
        </authorList>
    </citation>
    <scope>NUCLEOTIDE SEQUENCE [LARGE SCALE GENOMIC DNA]</scope>
    <source>
        <strain evidence="12 13">EZ94</strain>
    </source>
</reference>
<dbReference type="NCBIfam" id="TIGR02494">
    <property type="entry name" value="PFLE_PFLC"/>
    <property type="match status" value="1"/>
</dbReference>
<dbReference type="PIRSF" id="PIRSF000371">
    <property type="entry name" value="PFL_act_enz"/>
    <property type="match status" value="1"/>
</dbReference>
<dbReference type="CDD" id="cd01335">
    <property type="entry name" value="Radical_SAM"/>
    <property type="match status" value="1"/>
</dbReference>
<dbReference type="Proteomes" id="UP001524944">
    <property type="component" value="Unassembled WGS sequence"/>
</dbReference>
<dbReference type="InterPro" id="IPR001989">
    <property type="entry name" value="Radical_activat_CS"/>
</dbReference>
<dbReference type="Pfam" id="PF04055">
    <property type="entry name" value="Radical_SAM"/>
    <property type="match status" value="1"/>
</dbReference>
<dbReference type="InterPro" id="IPR017900">
    <property type="entry name" value="4Fe4S_Fe_S_CS"/>
</dbReference>
<dbReference type="SUPFAM" id="SSF54862">
    <property type="entry name" value="4Fe-4S ferredoxins"/>
    <property type="match status" value="1"/>
</dbReference>
<keyword evidence="8" id="KW-0411">Iron-sulfur</keyword>
<evidence type="ECO:0000256" key="4">
    <source>
        <dbReference type="ARBA" id="ARBA00022691"/>
    </source>
</evidence>
<dbReference type="PANTHER" id="PTHR30352:SF4">
    <property type="entry name" value="PYRUVATE FORMATE-LYASE 2-ACTIVATING ENZYME"/>
    <property type="match status" value="1"/>
</dbReference>
<dbReference type="PROSITE" id="PS51918">
    <property type="entry name" value="RADICAL_SAM"/>
    <property type="match status" value="1"/>
</dbReference>
<evidence type="ECO:0000256" key="5">
    <source>
        <dbReference type="ARBA" id="ARBA00022723"/>
    </source>
</evidence>
<name>A0ABT1Y983_9FIRM</name>
<evidence type="ECO:0000259" key="10">
    <source>
        <dbReference type="PROSITE" id="PS51379"/>
    </source>
</evidence>
<dbReference type="SUPFAM" id="SSF102114">
    <property type="entry name" value="Radical SAM enzymes"/>
    <property type="match status" value="1"/>
</dbReference>
<dbReference type="InterPro" id="IPR017896">
    <property type="entry name" value="4Fe4S_Fe-S-bd"/>
</dbReference>
<evidence type="ECO:0000256" key="9">
    <source>
        <dbReference type="ARBA" id="ARBA00047365"/>
    </source>
</evidence>